<organism evidence="2 3">
    <name type="scientific">Actinoplanes lobatus</name>
    <dbReference type="NCBI Taxonomy" id="113568"/>
    <lineage>
        <taxon>Bacteria</taxon>
        <taxon>Bacillati</taxon>
        <taxon>Actinomycetota</taxon>
        <taxon>Actinomycetes</taxon>
        <taxon>Micromonosporales</taxon>
        <taxon>Micromonosporaceae</taxon>
        <taxon>Actinoplanes</taxon>
    </lineage>
</organism>
<keyword evidence="4" id="KW-1185">Reference proteome</keyword>
<dbReference type="EMBL" id="BOMP01000192">
    <property type="protein sequence ID" value="GIE46211.1"/>
    <property type="molecule type" value="Genomic_DNA"/>
</dbReference>
<proteinExistence type="predicted"/>
<name>A0A7W7HRC2_9ACTN</name>
<protein>
    <submittedName>
        <fullName evidence="2">Uncharacterized protein</fullName>
    </submittedName>
</protein>
<comment type="caution">
    <text evidence="2">The sequence shown here is derived from an EMBL/GenBank/DDBJ whole genome shotgun (WGS) entry which is preliminary data.</text>
</comment>
<reference evidence="1 4" key="2">
    <citation type="submission" date="2021-01" db="EMBL/GenBank/DDBJ databases">
        <title>Whole genome shotgun sequence of Actinoplanes lobatus NBRC 12513.</title>
        <authorList>
            <person name="Komaki H."/>
            <person name="Tamura T."/>
        </authorList>
    </citation>
    <scope>NUCLEOTIDE SEQUENCE [LARGE SCALE GENOMIC DNA]</scope>
    <source>
        <strain evidence="1 4">NBRC 12513</strain>
    </source>
</reference>
<dbReference type="AlphaFoldDB" id="A0A7W7HRC2"/>
<evidence type="ECO:0000313" key="1">
    <source>
        <dbReference type="EMBL" id="GIE46211.1"/>
    </source>
</evidence>
<sequence length="146" mass="15184">MTVFGGDIIYASDINRRAGTTTATSDASATSGTTELAIDQVTINAVSGHTYRIVWWCPWLGSVAADRFFLILRTGSGIAGTQLTFSTIVVASTSATEGETVITEWTAGSTASQTFTGTFRRSSGTGTLTAKGSGTQARLLTVDDVS</sequence>
<dbReference type="Proteomes" id="UP000631312">
    <property type="component" value="Unassembled WGS sequence"/>
</dbReference>
<dbReference type="Proteomes" id="UP000590511">
    <property type="component" value="Unassembled WGS sequence"/>
</dbReference>
<gene>
    <name evidence="1" type="ORF">Alo02nite_91090</name>
    <name evidence="2" type="ORF">BJ964_009564</name>
</gene>
<accession>A0A7W7HRC2</accession>
<evidence type="ECO:0000313" key="3">
    <source>
        <dbReference type="Proteomes" id="UP000590511"/>
    </source>
</evidence>
<dbReference type="RefSeq" id="WP_188127600.1">
    <property type="nucleotide sequence ID" value="NZ_BOMP01000192.1"/>
</dbReference>
<evidence type="ECO:0000313" key="4">
    <source>
        <dbReference type="Proteomes" id="UP000631312"/>
    </source>
</evidence>
<dbReference type="EMBL" id="JACHNC010000002">
    <property type="protein sequence ID" value="MBB4755293.1"/>
    <property type="molecule type" value="Genomic_DNA"/>
</dbReference>
<reference evidence="2 3" key="1">
    <citation type="submission" date="2020-08" db="EMBL/GenBank/DDBJ databases">
        <title>Sequencing the genomes of 1000 actinobacteria strains.</title>
        <authorList>
            <person name="Klenk H.-P."/>
        </authorList>
    </citation>
    <scope>NUCLEOTIDE SEQUENCE [LARGE SCALE GENOMIC DNA]</scope>
    <source>
        <strain evidence="2 3">DSM 43150</strain>
    </source>
</reference>
<evidence type="ECO:0000313" key="2">
    <source>
        <dbReference type="EMBL" id="MBB4755293.1"/>
    </source>
</evidence>